<protein>
    <submittedName>
        <fullName evidence="2">Uncharacterized protein</fullName>
    </submittedName>
</protein>
<proteinExistence type="predicted"/>
<sequence>MTLVSNNDTRGFSTALDTPLSYGSLGFTLKKGNGNSLADLVAGTANTSCADVPFLWPLSVVNVLNEGCKTHSPRSPGVTCAYLANNTLGVVADYDEDEPFVNMTTTGFGCAPTIDAAAAAVVESKIWNATCGHPGNITCPANFTGGPHSNLAPVAVPGLAVAMAVVMGAAAGAVLL</sequence>
<organism evidence="2 3">
    <name type="scientific">Sporothrix eucalyptigena</name>
    <dbReference type="NCBI Taxonomy" id="1812306"/>
    <lineage>
        <taxon>Eukaryota</taxon>
        <taxon>Fungi</taxon>
        <taxon>Dikarya</taxon>
        <taxon>Ascomycota</taxon>
        <taxon>Pezizomycotina</taxon>
        <taxon>Sordariomycetes</taxon>
        <taxon>Sordariomycetidae</taxon>
        <taxon>Ophiostomatales</taxon>
        <taxon>Ophiostomataceae</taxon>
        <taxon>Sporothrix</taxon>
    </lineage>
</organism>
<evidence type="ECO:0000313" key="3">
    <source>
        <dbReference type="Proteomes" id="UP001642482"/>
    </source>
</evidence>
<evidence type="ECO:0000313" key="2">
    <source>
        <dbReference type="EMBL" id="CAK7237376.1"/>
    </source>
</evidence>
<keyword evidence="3" id="KW-1185">Reference proteome</keyword>
<feature type="transmembrane region" description="Helical" evidence="1">
    <location>
        <begin position="154"/>
        <end position="175"/>
    </location>
</feature>
<reference evidence="2 3" key="1">
    <citation type="submission" date="2024-01" db="EMBL/GenBank/DDBJ databases">
        <authorList>
            <person name="Allen C."/>
            <person name="Tagirdzhanova G."/>
        </authorList>
    </citation>
    <scope>NUCLEOTIDE SEQUENCE [LARGE SCALE GENOMIC DNA]</scope>
</reference>
<keyword evidence="1" id="KW-1133">Transmembrane helix</keyword>
<dbReference type="Proteomes" id="UP001642482">
    <property type="component" value="Unassembled WGS sequence"/>
</dbReference>
<name>A0ABP0D1K6_9PEZI</name>
<keyword evidence="1" id="KW-0472">Membrane</keyword>
<keyword evidence="1" id="KW-0812">Transmembrane</keyword>
<gene>
    <name evidence="2" type="ORF">SEUCBS140593_009939</name>
</gene>
<accession>A0ABP0D1K6</accession>
<evidence type="ECO:0000256" key="1">
    <source>
        <dbReference type="SAM" id="Phobius"/>
    </source>
</evidence>
<dbReference type="EMBL" id="CAWUHD010000180">
    <property type="protein sequence ID" value="CAK7237376.1"/>
    <property type="molecule type" value="Genomic_DNA"/>
</dbReference>
<comment type="caution">
    <text evidence="2">The sequence shown here is derived from an EMBL/GenBank/DDBJ whole genome shotgun (WGS) entry which is preliminary data.</text>
</comment>